<protein>
    <submittedName>
        <fullName evidence="2">DUF4382 domain-containing protein</fullName>
    </submittedName>
</protein>
<dbReference type="AlphaFoldDB" id="A0AAE9L3V3"/>
<feature type="domain" description="DUF4382" evidence="1">
    <location>
        <begin position="38"/>
        <end position="189"/>
    </location>
</feature>
<proteinExistence type="predicted"/>
<evidence type="ECO:0000313" key="3">
    <source>
        <dbReference type="Proteomes" id="UP001056132"/>
    </source>
</evidence>
<dbReference type="KEGG" id="ccam:M5D45_08015"/>
<reference evidence="2" key="2">
    <citation type="submission" date="2022-05" db="EMBL/GenBank/DDBJ databases">
        <authorList>
            <person name="Kunte H.-J."/>
        </authorList>
    </citation>
    <scope>NUCLEOTIDE SEQUENCE</scope>
    <source>
        <strain evidence="2">G5</strain>
    </source>
</reference>
<dbReference type="RefSeq" id="WP_250025292.1">
    <property type="nucleotide sequence ID" value="NZ_CP097330.1"/>
</dbReference>
<reference evidence="2" key="1">
    <citation type="journal article" date="2022" name="Microbiol. Resour. Announc.">
        <title>Genome Sequence of Cupriavidus campinensis Strain G5, a Member of a Bacterial Consortium Capable of Polyethylene Degradation.</title>
        <authorList>
            <person name="Schneider B."/>
            <person name="Pfeiffer F."/>
            <person name="Dyall-Smith M."/>
            <person name="Kunte H.J."/>
        </authorList>
    </citation>
    <scope>NUCLEOTIDE SEQUENCE</scope>
    <source>
        <strain evidence="2">G5</strain>
    </source>
</reference>
<evidence type="ECO:0000259" key="1">
    <source>
        <dbReference type="Pfam" id="PF14321"/>
    </source>
</evidence>
<dbReference type="InterPro" id="IPR025491">
    <property type="entry name" value="DUF4382"/>
</dbReference>
<gene>
    <name evidence="2" type="ORF">M5D45_08015</name>
</gene>
<dbReference type="Proteomes" id="UP001056132">
    <property type="component" value="Chromosome 1"/>
</dbReference>
<evidence type="ECO:0000313" key="2">
    <source>
        <dbReference type="EMBL" id="URF05729.1"/>
    </source>
</evidence>
<organism evidence="2 3">
    <name type="scientific">Cupriavidus campinensis</name>
    <dbReference type="NCBI Taxonomy" id="151783"/>
    <lineage>
        <taxon>Bacteria</taxon>
        <taxon>Pseudomonadati</taxon>
        <taxon>Pseudomonadota</taxon>
        <taxon>Betaproteobacteria</taxon>
        <taxon>Burkholderiales</taxon>
        <taxon>Burkholderiaceae</taxon>
        <taxon>Cupriavidus</taxon>
    </lineage>
</organism>
<name>A0AAE9L3V3_9BURK</name>
<sequence>MAPHNIYGGVALSLGGAVLLAACGGGGGDDPPTPGPANGTLRVQMTDAPACGYDHVYVTVNRVRVNGSPDADDNGSGWVDIPVSPAQRIDLLSLTNGVLATLGQTALPAGNYQQIRLVLSPNSGNALSNSVVPTGGAETALDTPSAAQSGYKIIRPFTVAPDTLTDLILDFDACKSVVPRGNGGYNLKPVVTALPVVVSGKVSGALTPAQAGATVYAERGGLVVKSTVADANGNFVLSPIEQSTSSGNVDVVIVPTGRATGIVRSVPVVAGSNTVVSTQGAPIDLPVSTIRTASGTVSPASAQASLRAIQNTSGQNFTISTTFANVTSGAYSMALPAAAPMVGTYSTTLPIPLTAASTAAGKYTIEATSINGPIQTQPADVSGGNVGANFAF</sequence>
<dbReference type="Pfam" id="PF14321">
    <property type="entry name" value="DUF4382"/>
    <property type="match status" value="1"/>
</dbReference>
<accession>A0AAE9L3V3</accession>
<dbReference type="EMBL" id="CP097330">
    <property type="protein sequence ID" value="URF05729.1"/>
    <property type="molecule type" value="Genomic_DNA"/>
</dbReference>